<proteinExistence type="predicted"/>
<name>A0A4S3MLP9_9RHOB</name>
<dbReference type="Proteomes" id="UP000309450">
    <property type="component" value="Unassembled WGS sequence"/>
</dbReference>
<reference evidence="1 2" key="1">
    <citation type="submission" date="2019-04" db="EMBL/GenBank/DDBJ databases">
        <title>Draft genome sequence of Gemmobacter aestuarii sp. nov.</title>
        <authorList>
            <person name="Hameed A."/>
            <person name="Lin S.-Y."/>
            <person name="Shahina M."/>
            <person name="Lai W.-A."/>
            <person name="Young C.-C."/>
        </authorList>
    </citation>
    <scope>NUCLEOTIDE SEQUENCE [LARGE SCALE GENOMIC DNA]</scope>
    <source>
        <strain evidence="1 2">CC-PW-75</strain>
    </source>
</reference>
<accession>A0A4S3MLP9</accession>
<sequence length="136" mass="14273">MPMNIAQRQPDASTVALWPTADETCLIMDAPGALALVASLPVTPNVVLTTLSLLDQPMLQSVAPTRVVIPLIGPRFDAVQALTRLAELRFSGIVCILTGPLPAPGLVRAELAHIAPGMTVHLIKIDHRGMPSAACA</sequence>
<protein>
    <submittedName>
        <fullName evidence="1">Uncharacterized protein</fullName>
    </submittedName>
</protein>
<comment type="caution">
    <text evidence="1">The sequence shown here is derived from an EMBL/GenBank/DDBJ whole genome shotgun (WGS) entry which is preliminary data.</text>
</comment>
<evidence type="ECO:0000313" key="2">
    <source>
        <dbReference type="Proteomes" id="UP000309450"/>
    </source>
</evidence>
<gene>
    <name evidence="1" type="ORF">E7811_12425</name>
</gene>
<keyword evidence="2" id="KW-1185">Reference proteome</keyword>
<organism evidence="1 2">
    <name type="scientific">Aliigemmobacter aestuarii</name>
    <dbReference type="NCBI Taxonomy" id="1445661"/>
    <lineage>
        <taxon>Bacteria</taxon>
        <taxon>Pseudomonadati</taxon>
        <taxon>Pseudomonadota</taxon>
        <taxon>Alphaproteobacteria</taxon>
        <taxon>Rhodobacterales</taxon>
        <taxon>Paracoccaceae</taxon>
        <taxon>Aliigemmobacter</taxon>
    </lineage>
</organism>
<dbReference type="EMBL" id="SSND01000003">
    <property type="protein sequence ID" value="THD82945.1"/>
    <property type="molecule type" value="Genomic_DNA"/>
</dbReference>
<evidence type="ECO:0000313" key="1">
    <source>
        <dbReference type="EMBL" id="THD82945.1"/>
    </source>
</evidence>
<dbReference type="AlphaFoldDB" id="A0A4S3MLP9"/>